<dbReference type="Gene3D" id="3.40.50.300">
    <property type="entry name" value="P-loop containing nucleotide triphosphate hydrolases"/>
    <property type="match status" value="1"/>
</dbReference>
<keyword evidence="3" id="KW-1003">Cell membrane</keyword>
<keyword evidence="8 9" id="KW-0472">Membrane</keyword>
<dbReference type="AlphaFoldDB" id="A0A934I2K9"/>
<dbReference type="RefSeq" id="WP_211144245.1">
    <property type="nucleotide sequence ID" value="NZ_JAEEGB010000035.1"/>
</dbReference>
<dbReference type="InterPro" id="IPR039421">
    <property type="entry name" value="Type_1_exporter"/>
</dbReference>
<dbReference type="PANTHER" id="PTHR43394:SF1">
    <property type="entry name" value="ATP-BINDING CASSETTE SUB-FAMILY B MEMBER 10, MITOCHONDRIAL"/>
    <property type="match status" value="1"/>
</dbReference>
<dbReference type="Gene3D" id="1.20.1560.10">
    <property type="entry name" value="ABC transporter type 1, transmembrane domain"/>
    <property type="match status" value="1"/>
</dbReference>
<dbReference type="FunFam" id="3.40.50.300:FF:000854">
    <property type="entry name" value="Multidrug ABC transporter ATP-binding protein"/>
    <property type="match status" value="1"/>
</dbReference>
<feature type="domain" description="ABC transporter" evidence="10">
    <location>
        <begin position="328"/>
        <end position="563"/>
    </location>
</feature>
<dbReference type="GO" id="GO:0005524">
    <property type="term" value="F:ATP binding"/>
    <property type="evidence" value="ECO:0007669"/>
    <property type="project" value="UniProtKB-KW"/>
</dbReference>
<feature type="transmembrane region" description="Helical" evidence="9">
    <location>
        <begin position="243"/>
        <end position="264"/>
    </location>
</feature>
<evidence type="ECO:0000256" key="9">
    <source>
        <dbReference type="SAM" id="Phobius"/>
    </source>
</evidence>
<dbReference type="CDD" id="cd18548">
    <property type="entry name" value="ABC_6TM_Tm287_like"/>
    <property type="match status" value="1"/>
</dbReference>
<evidence type="ECO:0000256" key="5">
    <source>
        <dbReference type="ARBA" id="ARBA00022741"/>
    </source>
</evidence>
<dbReference type="GO" id="GO:0005886">
    <property type="term" value="C:plasma membrane"/>
    <property type="evidence" value="ECO:0007669"/>
    <property type="project" value="UniProtKB-SubCell"/>
</dbReference>
<dbReference type="InterPro" id="IPR011527">
    <property type="entry name" value="ABC1_TM_dom"/>
</dbReference>
<dbReference type="PANTHER" id="PTHR43394">
    <property type="entry name" value="ATP-DEPENDENT PERMEASE MDL1, MITOCHONDRIAL"/>
    <property type="match status" value="1"/>
</dbReference>
<dbReference type="Pfam" id="PF00005">
    <property type="entry name" value="ABC_tran"/>
    <property type="match status" value="1"/>
</dbReference>
<evidence type="ECO:0000256" key="1">
    <source>
        <dbReference type="ARBA" id="ARBA00004651"/>
    </source>
</evidence>
<evidence type="ECO:0000313" key="12">
    <source>
        <dbReference type="EMBL" id="MBI6874870.1"/>
    </source>
</evidence>
<comment type="subcellular location">
    <subcellularLocation>
        <location evidence="1">Cell membrane</location>
        <topology evidence="1">Multi-pass membrane protein</topology>
    </subcellularLocation>
</comment>
<dbReference type="GO" id="GO:0016887">
    <property type="term" value="F:ATP hydrolysis activity"/>
    <property type="evidence" value="ECO:0007669"/>
    <property type="project" value="InterPro"/>
</dbReference>
<dbReference type="SMART" id="SM00382">
    <property type="entry name" value="AAA"/>
    <property type="match status" value="1"/>
</dbReference>
<dbReference type="InterPro" id="IPR003439">
    <property type="entry name" value="ABC_transporter-like_ATP-bd"/>
</dbReference>
<organism evidence="12 13">
    <name type="scientific">Clostridium aciditolerans</name>
    <dbReference type="NCBI Taxonomy" id="339861"/>
    <lineage>
        <taxon>Bacteria</taxon>
        <taxon>Bacillati</taxon>
        <taxon>Bacillota</taxon>
        <taxon>Clostridia</taxon>
        <taxon>Eubacteriales</taxon>
        <taxon>Clostridiaceae</taxon>
        <taxon>Clostridium</taxon>
    </lineage>
</organism>
<evidence type="ECO:0000256" key="6">
    <source>
        <dbReference type="ARBA" id="ARBA00022840"/>
    </source>
</evidence>
<dbReference type="InterPro" id="IPR017871">
    <property type="entry name" value="ABC_transporter-like_CS"/>
</dbReference>
<dbReference type="Proteomes" id="UP000622687">
    <property type="component" value="Unassembled WGS sequence"/>
</dbReference>
<evidence type="ECO:0000259" key="11">
    <source>
        <dbReference type="PROSITE" id="PS50929"/>
    </source>
</evidence>
<feature type="transmembrane region" description="Helical" evidence="9">
    <location>
        <begin position="129"/>
        <end position="147"/>
    </location>
</feature>
<dbReference type="InterPro" id="IPR003593">
    <property type="entry name" value="AAA+_ATPase"/>
</dbReference>
<keyword evidence="6 12" id="KW-0067">ATP-binding</keyword>
<comment type="caution">
    <text evidence="12">The sequence shown here is derived from an EMBL/GenBank/DDBJ whole genome shotgun (WGS) entry which is preliminary data.</text>
</comment>
<feature type="transmembrane region" description="Helical" evidence="9">
    <location>
        <begin position="270"/>
        <end position="294"/>
    </location>
</feature>
<reference evidence="12" key="1">
    <citation type="submission" date="2020-12" db="EMBL/GenBank/DDBJ databases">
        <title>Clostridium thailandense sp. nov., a novel acetogenic bacterium isolated from peat land soil in Thailand.</title>
        <authorList>
            <person name="Chaikitkaew S."/>
            <person name="Birkeland N.K."/>
        </authorList>
    </citation>
    <scope>NUCLEOTIDE SEQUENCE</scope>
    <source>
        <strain evidence="12">DSM 17425</strain>
    </source>
</reference>
<feature type="transmembrane region" description="Helical" evidence="9">
    <location>
        <begin position="50"/>
        <end position="70"/>
    </location>
</feature>
<accession>A0A934I2K9</accession>
<evidence type="ECO:0000256" key="7">
    <source>
        <dbReference type="ARBA" id="ARBA00022989"/>
    </source>
</evidence>
<keyword evidence="5" id="KW-0547">Nucleotide-binding</keyword>
<evidence type="ECO:0000256" key="3">
    <source>
        <dbReference type="ARBA" id="ARBA00022475"/>
    </source>
</evidence>
<feature type="transmembrane region" description="Helical" evidence="9">
    <location>
        <begin position="12"/>
        <end position="30"/>
    </location>
</feature>
<name>A0A934I2K9_9CLOT</name>
<dbReference type="EMBL" id="JAEEGB010000035">
    <property type="protein sequence ID" value="MBI6874870.1"/>
    <property type="molecule type" value="Genomic_DNA"/>
</dbReference>
<dbReference type="SUPFAM" id="SSF52540">
    <property type="entry name" value="P-loop containing nucleoside triphosphate hydrolases"/>
    <property type="match status" value="1"/>
</dbReference>
<feature type="domain" description="ABC transmembrane type-1" evidence="11">
    <location>
        <begin position="15"/>
        <end position="296"/>
    </location>
</feature>
<dbReference type="InterPro" id="IPR027417">
    <property type="entry name" value="P-loop_NTPase"/>
</dbReference>
<dbReference type="SUPFAM" id="SSF90123">
    <property type="entry name" value="ABC transporter transmembrane region"/>
    <property type="match status" value="1"/>
</dbReference>
<dbReference type="InterPro" id="IPR036640">
    <property type="entry name" value="ABC1_TM_sf"/>
</dbReference>
<sequence>MIRIIKRLPADRVTAAIAFLLLQVFCAIYLPYLAADMVNNGVVKGNIAHIWQQGGLMIALTMLGLVGQVLNPYISAKIAFNFASELRSDIYQKILSFSKNEFDKFGTATLITRNTNDVTQVQSLVETGLKFLIVSPLYLIGGIGMTYRLSPKLSLIFIAVIPFLTIGSVVIYKFANPLYGKMQKLLDRLNLFFREGLTGVKVIRAFRKEEEDFIKYLDTNGDYTKTAIAAGTIMSFFMPLITLLLNLTTIMIMWIGAGSIAAGTMEVGTIMAAISYSAQILLGFGILTSVILVIPRGQVSIQRIYEVLDMPLSIKDPEKPEVVRKGGLQFETVDFRYPGAKKKTLEDISFTVQEGQTLAIIGSTGDGKTSLVNLITRLYDVEKGVVKIGGIDIRKIRQEEVHDIVSFVPQKSTLFIGSIRENMLVAKPDATDEEIWAALEIACASEFVSNLENGLDSVVEKNGGNFSGGQKQRLCIARTLLKNAHIYIFDDSFSALDFKTDAAVRSSMKKKLSKAITVIVAQRVNTVMNADLVAVLDNGRLVGLGTHEKLLASNPIYKEIVNSQTYKEEIA</sequence>
<dbReference type="PROSITE" id="PS50929">
    <property type="entry name" value="ABC_TM1F"/>
    <property type="match status" value="1"/>
</dbReference>
<evidence type="ECO:0000259" key="10">
    <source>
        <dbReference type="PROSITE" id="PS50893"/>
    </source>
</evidence>
<dbReference type="PROSITE" id="PS50893">
    <property type="entry name" value="ABC_TRANSPORTER_2"/>
    <property type="match status" value="1"/>
</dbReference>
<evidence type="ECO:0000256" key="8">
    <source>
        <dbReference type="ARBA" id="ARBA00023136"/>
    </source>
</evidence>
<feature type="transmembrane region" description="Helical" evidence="9">
    <location>
        <begin position="153"/>
        <end position="175"/>
    </location>
</feature>
<evidence type="ECO:0000313" key="13">
    <source>
        <dbReference type="Proteomes" id="UP000622687"/>
    </source>
</evidence>
<dbReference type="PROSITE" id="PS00211">
    <property type="entry name" value="ABC_TRANSPORTER_1"/>
    <property type="match status" value="1"/>
</dbReference>
<gene>
    <name evidence="12" type="ORF">I6U51_19545</name>
</gene>
<dbReference type="Pfam" id="PF00664">
    <property type="entry name" value="ABC_membrane"/>
    <property type="match status" value="1"/>
</dbReference>
<keyword evidence="13" id="KW-1185">Reference proteome</keyword>
<keyword evidence="2" id="KW-0813">Transport</keyword>
<keyword evidence="4 9" id="KW-0812">Transmembrane</keyword>
<evidence type="ECO:0000256" key="2">
    <source>
        <dbReference type="ARBA" id="ARBA00022448"/>
    </source>
</evidence>
<keyword evidence="7 9" id="KW-1133">Transmembrane helix</keyword>
<proteinExistence type="predicted"/>
<evidence type="ECO:0000256" key="4">
    <source>
        <dbReference type="ARBA" id="ARBA00022692"/>
    </source>
</evidence>
<protein>
    <submittedName>
        <fullName evidence="12">ABC transporter ATP-binding protein</fullName>
    </submittedName>
</protein>
<dbReference type="GO" id="GO:0015421">
    <property type="term" value="F:ABC-type oligopeptide transporter activity"/>
    <property type="evidence" value="ECO:0007669"/>
    <property type="project" value="TreeGrafter"/>
</dbReference>